<dbReference type="InterPro" id="IPR001128">
    <property type="entry name" value="Cyt_P450"/>
</dbReference>
<dbReference type="InterPro" id="IPR050121">
    <property type="entry name" value="Cytochrome_P450_monoxygenase"/>
</dbReference>
<keyword evidence="3 4" id="KW-0479">Metal-binding</keyword>
<dbReference type="AlphaFoldDB" id="A0AAD2JPD1"/>
<evidence type="ECO:0000256" key="5">
    <source>
        <dbReference type="SAM" id="Phobius"/>
    </source>
</evidence>
<dbReference type="PANTHER" id="PTHR24305:SF166">
    <property type="entry name" value="CYTOCHROME P450 12A4, MITOCHONDRIAL-RELATED"/>
    <property type="match status" value="1"/>
</dbReference>
<keyword evidence="4" id="KW-0503">Monooxygenase</keyword>
<evidence type="ECO:0000256" key="4">
    <source>
        <dbReference type="RuleBase" id="RU000461"/>
    </source>
</evidence>
<dbReference type="GO" id="GO:0004497">
    <property type="term" value="F:monooxygenase activity"/>
    <property type="evidence" value="ECO:0007669"/>
    <property type="project" value="UniProtKB-KW"/>
</dbReference>
<sequence>MSPPLLSNVIITMMDLTCGHVAILAVSVMFLLVASQRRRRDHFPMAPGKLPLIGHALALADSDKFYSVIQEWIAGVGQQEGIYEFNLLGKRWIVLCSTESVMACLKLRPFKMIRAKILSRSIDSLNGDGIFSSNGDQWRRERRIVGPALNQNHVRDFFPSIQLVAKRLVQKWTKAAAQKVDIPAANLDMTAFALDIVALSILGLDINTIHHPENQLAKDVEELFRITFLRTLVPIPYWKIPIIGPYLDGFREGNQRIVATLMSKVQEYRKRKANDDTSIDNAKNQTFVEKIIDISEGEKVKLNDEQIVGNLLTVFVAATDTASNTVSFSLWELANDLALQDELYQEVIEYTNGSGKRSLDDLTMEDALECFPRLRSFLFEMLRLKGPGPLLFFEPVESMEFLGKTVEPGDVLVTVGPSYPHNKKTTKSEVPFGPNGEPPQEFCARRWLTTEPQEEKKEDVSPTCIIGFRPKLIVPSNREAGFLAFGHGLRVCPGKMYAHVEMVTVMVHLLHNFRITPAKDCPKMTVVSRFTETFAEDLKLTLTSRGN</sequence>
<dbReference type="Proteomes" id="UP001295423">
    <property type="component" value="Unassembled WGS sequence"/>
</dbReference>
<comment type="caution">
    <text evidence="6">The sequence shown here is derived from an EMBL/GenBank/DDBJ whole genome shotgun (WGS) entry which is preliminary data.</text>
</comment>
<name>A0AAD2JPD1_9STRA</name>
<dbReference type="GO" id="GO:0020037">
    <property type="term" value="F:heme binding"/>
    <property type="evidence" value="ECO:0007669"/>
    <property type="project" value="InterPro"/>
</dbReference>
<keyword evidence="5" id="KW-0472">Membrane</keyword>
<dbReference type="InterPro" id="IPR017972">
    <property type="entry name" value="Cyt_P450_CS"/>
</dbReference>
<reference evidence="6" key="1">
    <citation type="submission" date="2023-08" db="EMBL/GenBank/DDBJ databases">
        <authorList>
            <person name="Audoor S."/>
            <person name="Bilcke G."/>
        </authorList>
    </citation>
    <scope>NUCLEOTIDE SEQUENCE</scope>
</reference>
<evidence type="ECO:0000313" key="7">
    <source>
        <dbReference type="Proteomes" id="UP001295423"/>
    </source>
</evidence>
<dbReference type="InterPro" id="IPR036396">
    <property type="entry name" value="Cyt_P450_sf"/>
</dbReference>
<feature type="binding site" description="axial binding residue" evidence="3">
    <location>
        <position position="492"/>
    </location>
    <ligand>
        <name>heme</name>
        <dbReference type="ChEBI" id="CHEBI:30413"/>
    </ligand>
    <ligandPart>
        <name>Fe</name>
        <dbReference type="ChEBI" id="CHEBI:18248"/>
    </ligandPart>
</feature>
<comment type="similarity">
    <text evidence="2 4">Belongs to the cytochrome P450 family.</text>
</comment>
<evidence type="ECO:0000256" key="1">
    <source>
        <dbReference type="ARBA" id="ARBA00001971"/>
    </source>
</evidence>
<dbReference type="PROSITE" id="PS00086">
    <property type="entry name" value="CYTOCHROME_P450"/>
    <property type="match status" value="1"/>
</dbReference>
<dbReference type="InterPro" id="IPR002401">
    <property type="entry name" value="Cyt_P450_E_grp-I"/>
</dbReference>
<dbReference type="PRINTS" id="PR00463">
    <property type="entry name" value="EP450I"/>
</dbReference>
<protein>
    <recommendedName>
        <fullName evidence="8">Cytochrome P450</fullName>
    </recommendedName>
</protein>
<keyword evidence="5" id="KW-0812">Transmembrane</keyword>
<keyword evidence="7" id="KW-1185">Reference proteome</keyword>
<evidence type="ECO:0000313" key="6">
    <source>
        <dbReference type="EMBL" id="CAJ1969066.1"/>
    </source>
</evidence>
<keyword evidence="4" id="KW-0560">Oxidoreductase</keyword>
<keyword evidence="3 4" id="KW-0408">Iron</keyword>
<dbReference type="EMBL" id="CAKOGP040002424">
    <property type="protein sequence ID" value="CAJ1969066.1"/>
    <property type="molecule type" value="Genomic_DNA"/>
</dbReference>
<accession>A0AAD2JPD1</accession>
<evidence type="ECO:0000256" key="2">
    <source>
        <dbReference type="ARBA" id="ARBA00010617"/>
    </source>
</evidence>
<gene>
    <name evidence="6" type="ORF">CYCCA115_LOCUS23520</name>
</gene>
<feature type="transmembrane region" description="Helical" evidence="5">
    <location>
        <begin position="6"/>
        <end position="33"/>
    </location>
</feature>
<keyword evidence="3 4" id="KW-0349">Heme</keyword>
<dbReference type="GO" id="GO:0005506">
    <property type="term" value="F:iron ion binding"/>
    <property type="evidence" value="ECO:0007669"/>
    <property type="project" value="InterPro"/>
</dbReference>
<dbReference type="Pfam" id="PF00067">
    <property type="entry name" value="p450"/>
    <property type="match status" value="1"/>
</dbReference>
<proteinExistence type="inferred from homology"/>
<keyword evidence="5" id="KW-1133">Transmembrane helix</keyword>
<evidence type="ECO:0008006" key="8">
    <source>
        <dbReference type="Google" id="ProtNLM"/>
    </source>
</evidence>
<dbReference type="Gene3D" id="1.10.630.10">
    <property type="entry name" value="Cytochrome P450"/>
    <property type="match status" value="1"/>
</dbReference>
<organism evidence="6 7">
    <name type="scientific">Cylindrotheca closterium</name>
    <dbReference type="NCBI Taxonomy" id="2856"/>
    <lineage>
        <taxon>Eukaryota</taxon>
        <taxon>Sar</taxon>
        <taxon>Stramenopiles</taxon>
        <taxon>Ochrophyta</taxon>
        <taxon>Bacillariophyta</taxon>
        <taxon>Bacillariophyceae</taxon>
        <taxon>Bacillariophycidae</taxon>
        <taxon>Bacillariales</taxon>
        <taxon>Bacillariaceae</taxon>
        <taxon>Cylindrotheca</taxon>
    </lineage>
</organism>
<comment type="cofactor">
    <cofactor evidence="1 3">
        <name>heme</name>
        <dbReference type="ChEBI" id="CHEBI:30413"/>
    </cofactor>
</comment>
<dbReference type="PANTHER" id="PTHR24305">
    <property type="entry name" value="CYTOCHROME P450"/>
    <property type="match status" value="1"/>
</dbReference>
<evidence type="ECO:0000256" key="3">
    <source>
        <dbReference type="PIRSR" id="PIRSR602401-1"/>
    </source>
</evidence>
<dbReference type="GO" id="GO:0016705">
    <property type="term" value="F:oxidoreductase activity, acting on paired donors, with incorporation or reduction of molecular oxygen"/>
    <property type="evidence" value="ECO:0007669"/>
    <property type="project" value="InterPro"/>
</dbReference>
<dbReference type="SUPFAM" id="SSF48264">
    <property type="entry name" value="Cytochrome P450"/>
    <property type="match status" value="1"/>
</dbReference>